<evidence type="ECO:0000259" key="9">
    <source>
        <dbReference type="PROSITE" id="PS51755"/>
    </source>
</evidence>
<keyword evidence="4 7" id="KW-0238">DNA-binding</keyword>
<dbReference type="GO" id="GO:0006355">
    <property type="term" value="P:regulation of DNA-templated transcription"/>
    <property type="evidence" value="ECO:0007669"/>
    <property type="project" value="InterPro"/>
</dbReference>
<feature type="DNA-binding region" description="OmpR/PhoB-type" evidence="7">
    <location>
        <begin position="121"/>
        <end position="216"/>
    </location>
</feature>
<name>A0A940P6Z3_9ENTE</name>
<evidence type="ECO:0000256" key="1">
    <source>
        <dbReference type="ARBA" id="ARBA00022553"/>
    </source>
</evidence>
<dbReference type="GO" id="GO:0032993">
    <property type="term" value="C:protein-DNA complex"/>
    <property type="evidence" value="ECO:0007669"/>
    <property type="project" value="TreeGrafter"/>
</dbReference>
<gene>
    <name evidence="10" type="ORF">I6N95_07725</name>
</gene>
<dbReference type="Gene3D" id="1.10.10.10">
    <property type="entry name" value="Winged helix-like DNA-binding domain superfamily/Winged helix DNA-binding domain"/>
    <property type="match status" value="1"/>
</dbReference>
<keyword evidence="11" id="KW-1185">Reference proteome</keyword>
<dbReference type="AlphaFoldDB" id="A0A940P6Z3"/>
<dbReference type="GO" id="GO:0000156">
    <property type="term" value="F:phosphorelay response regulator activity"/>
    <property type="evidence" value="ECO:0007669"/>
    <property type="project" value="TreeGrafter"/>
</dbReference>
<dbReference type="InterPro" id="IPR001867">
    <property type="entry name" value="OmpR/PhoB-type_DNA-bd"/>
</dbReference>
<evidence type="ECO:0000256" key="4">
    <source>
        <dbReference type="ARBA" id="ARBA00023125"/>
    </source>
</evidence>
<evidence type="ECO:0000259" key="8">
    <source>
        <dbReference type="PROSITE" id="PS50110"/>
    </source>
</evidence>
<dbReference type="SUPFAM" id="SSF52172">
    <property type="entry name" value="CheY-like"/>
    <property type="match status" value="1"/>
</dbReference>
<evidence type="ECO:0000313" key="10">
    <source>
        <dbReference type="EMBL" id="MBP1040891.1"/>
    </source>
</evidence>
<dbReference type="PROSITE" id="PS50110">
    <property type="entry name" value="RESPONSE_REGULATORY"/>
    <property type="match status" value="1"/>
</dbReference>
<dbReference type="InterPro" id="IPR001789">
    <property type="entry name" value="Sig_transdc_resp-reg_receiver"/>
</dbReference>
<dbReference type="Proteomes" id="UP000674938">
    <property type="component" value="Unassembled WGS sequence"/>
</dbReference>
<dbReference type="InterPro" id="IPR011006">
    <property type="entry name" value="CheY-like_superfamily"/>
</dbReference>
<dbReference type="CDD" id="cd17574">
    <property type="entry name" value="REC_OmpR"/>
    <property type="match status" value="1"/>
</dbReference>
<evidence type="ECO:0000256" key="7">
    <source>
        <dbReference type="PROSITE-ProRule" id="PRU01091"/>
    </source>
</evidence>
<sequence length="220" mass="25405">MAYILVAEDELSINRLISKNLQLVGHHIVQAFSGEEVLQQVILEKFDLILLDVMLPKVDGFEIARQLEHTVPIIFITARTNLSDRLAGLGLGADDYIVKPFEILELLARVGAVLRRTQKQEKVFTHDNVSVDLLTRQVFFNHQEVPLTPKEYELLQTLVLNRNLALSREKLLELVWGYDFMGDSRTVDVHIQKLRKKLEWEDVIKTIYKMGYRLQTGKPK</sequence>
<dbReference type="EMBL" id="JAEEGA010000004">
    <property type="protein sequence ID" value="MBP1040891.1"/>
    <property type="molecule type" value="Genomic_DNA"/>
</dbReference>
<keyword evidence="5" id="KW-0804">Transcription</keyword>
<dbReference type="SMART" id="SM00862">
    <property type="entry name" value="Trans_reg_C"/>
    <property type="match status" value="1"/>
</dbReference>
<dbReference type="PROSITE" id="PS51755">
    <property type="entry name" value="OMPR_PHOB"/>
    <property type="match status" value="1"/>
</dbReference>
<evidence type="ECO:0000256" key="6">
    <source>
        <dbReference type="PROSITE-ProRule" id="PRU00169"/>
    </source>
</evidence>
<proteinExistence type="predicted"/>
<evidence type="ECO:0000256" key="3">
    <source>
        <dbReference type="ARBA" id="ARBA00023015"/>
    </source>
</evidence>
<keyword evidence="3" id="KW-0805">Transcription regulation</keyword>
<dbReference type="Pfam" id="PF00486">
    <property type="entry name" value="Trans_reg_C"/>
    <property type="match status" value="1"/>
</dbReference>
<dbReference type="Pfam" id="PF00072">
    <property type="entry name" value="Response_reg"/>
    <property type="match status" value="1"/>
</dbReference>
<evidence type="ECO:0000256" key="5">
    <source>
        <dbReference type="ARBA" id="ARBA00023163"/>
    </source>
</evidence>
<evidence type="ECO:0000256" key="2">
    <source>
        <dbReference type="ARBA" id="ARBA00023012"/>
    </source>
</evidence>
<dbReference type="InterPro" id="IPR039420">
    <property type="entry name" value="WalR-like"/>
</dbReference>
<feature type="modified residue" description="4-aspartylphosphate" evidence="6">
    <location>
        <position position="52"/>
    </location>
</feature>
<dbReference type="GO" id="GO:0005829">
    <property type="term" value="C:cytosol"/>
    <property type="evidence" value="ECO:0007669"/>
    <property type="project" value="TreeGrafter"/>
</dbReference>
<reference evidence="10" key="1">
    <citation type="submission" date="2020-12" db="EMBL/GenBank/DDBJ databases">
        <title>Vagococcus allomyrinae sp. nov. and Enterococcus lavae sp. nov., isolated from the larvae of Allomyrina dichotoma.</title>
        <authorList>
            <person name="Lee S.D."/>
        </authorList>
    </citation>
    <scope>NUCLEOTIDE SEQUENCE</scope>
    <source>
        <strain evidence="10">BWB3-3</strain>
    </source>
</reference>
<feature type="domain" description="OmpR/PhoB-type" evidence="9">
    <location>
        <begin position="121"/>
        <end position="216"/>
    </location>
</feature>
<dbReference type="Gene3D" id="6.10.250.690">
    <property type="match status" value="1"/>
</dbReference>
<feature type="domain" description="Response regulatory" evidence="8">
    <location>
        <begin position="3"/>
        <end position="114"/>
    </location>
</feature>
<dbReference type="Gene3D" id="3.40.50.2300">
    <property type="match status" value="1"/>
</dbReference>
<keyword evidence="2" id="KW-0902">Two-component regulatory system</keyword>
<dbReference type="CDD" id="cd00383">
    <property type="entry name" value="trans_reg_C"/>
    <property type="match status" value="1"/>
</dbReference>
<dbReference type="SMART" id="SM00448">
    <property type="entry name" value="REC"/>
    <property type="match status" value="1"/>
</dbReference>
<dbReference type="InterPro" id="IPR036388">
    <property type="entry name" value="WH-like_DNA-bd_sf"/>
</dbReference>
<dbReference type="GO" id="GO:0000976">
    <property type="term" value="F:transcription cis-regulatory region binding"/>
    <property type="evidence" value="ECO:0007669"/>
    <property type="project" value="TreeGrafter"/>
</dbReference>
<dbReference type="PANTHER" id="PTHR48111:SF73">
    <property type="entry name" value="ALKALINE PHOSPHATASE SYNTHESIS TRANSCRIPTIONAL REGULATORY PROTEIN PHOP"/>
    <property type="match status" value="1"/>
</dbReference>
<organism evidence="10 11">
    <name type="scientific">Vagococcus allomyrinae</name>
    <dbReference type="NCBI Taxonomy" id="2794353"/>
    <lineage>
        <taxon>Bacteria</taxon>
        <taxon>Bacillati</taxon>
        <taxon>Bacillota</taxon>
        <taxon>Bacilli</taxon>
        <taxon>Lactobacillales</taxon>
        <taxon>Enterococcaceae</taxon>
        <taxon>Vagococcus</taxon>
    </lineage>
</organism>
<accession>A0A940P6Z3</accession>
<comment type="caution">
    <text evidence="10">The sequence shown here is derived from an EMBL/GenBank/DDBJ whole genome shotgun (WGS) entry which is preliminary data.</text>
</comment>
<dbReference type="RefSeq" id="WP_209526388.1">
    <property type="nucleotide sequence ID" value="NZ_JAEEGA010000004.1"/>
</dbReference>
<keyword evidence="1 6" id="KW-0597">Phosphoprotein</keyword>
<dbReference type="PANTHER" id="PTHR48111">
    <property type="entry name" value="REGULATOR OF RPOS"/>
    <property type="match status" value="1"/>
</dbReference>
<evidence type="ECO:0000313" key="11">
    <source>
        <dbReference type="Proteomes" id="UP000674938"/>
    </source>
</evidence>
<protein>
    <submittedName>
        <fullName evidence="10">Response regulator transcription factor</fullName>
    </submittedName>
</protein>